<sequence length="169" mass="19464">MPDLITDDPISHSSELFSLVVNHEEMNTKITMELFASIVNTKHIPATCQLLQKHLPTIMHSKCFNKKNYPFAKEVKETEIGHLFEHILLEYLCHLKQRRGISKHVHNGLTRWNWKEDARGVFHIHVDAGHEDKEIFQVALKHSIELLTDILQTAGPSAFPYGLKQPLID</sequence>
<name>A0A0G0TVH9_9BACT</name>
<protein>
    <recommendedName>
        <fullName evidence="1">Cyanophycin synthase-like N-terminal domain-containing protein</fullName>
    </recommendedName>
</protein>
<dbReference type="Pfam" id="PF18921">
    <property type="entry name" value="Cyanophycin_syn"/>
    <property type="match status" value="1"/>
</dbReference>
<proteinExistence type="predicted"/>
<organism evidence="2 3">
    <name type="scientific">Candidatus Daviesbacteria bacterium GW2011_GWC2_40_12</name>
    <dbReference type="NCBI Taxonomy" id="1618431"/>
    <lineage>
        <taxon>Bacteria</taxon>
        <taxon>Candidatus Daviesiibacteriota</taxon>
    </lineage>
</organism>
<accession>A0A0G0TVH9</accession>
<dbReference type="EMBL" id="LBYB01000005">
    <property type="protein sequence ID" value="KKR41922.1"/>
    <property type="molecule type" value="Genomic_DNA"/>
</dbReference>
<gene>
    <name evidence="2" type="ORF">UT77_C0005G0037</name>
</gene>
<feature type="domain" description="Cyanophycin synthase-like N-terminal" evidence="1">
    <location>
        <begin position="30"/>
        <end position="150"/>
    </location>
</feature>
<comment type="caution">
    <text evidence="2">The sequence shown here is derived from an EMBL/GenBank/DDBJ whole genome shotgun (WGS) entry which is preliminary data.</text>
</comment>
<evidence type="ECO:0000259" key="1">
    <source>
        <dbReference type="Pfam" id="PF18921"/>
    </source>
</evidence>
<reference evidence="2 3" key="1">
    <citation type="journal article" date="2015" name="Nature">
        <title>rRNA introns, odd ribosomes, and small enigmatic genomes across a large radiation of phyla.</title>
        <authorList>
            <person name="Brown C.T."/>
            <person name="Hug L.A."/>
            <person name="Thomas B.C."/>
            <person name="Sharon I."/>
            <person name="Castelle C.J."/>
            <person name="Singh A."/>
            <person name="Wilkins M.J."/>
            <person name="Williams K.H."/>
            <person name="Banfield J.F."/>
        </authorList>
    </citation>
    <scope>NUCLEOTIDE SEQUENCE [LARGE SCALE GENOMIC DNA]</scope>
</reference>
<evidence type="ECO:0000313" key="3">
    <source>
        <dbReference type="Proteomes" id="UP000034881"/>
    </source>
</evidence>
<dbReference type="Proteomes" id="UP000034881">
    <property type="component" value="Unassembled WGS sequence"/>
</dbReference>
<dbReference type="AlphaFoldDB" id="A0A0G0TVH9"/>
<evidence type="ECO:0000313" key="2">
    <source>
        <dbReference type="EMBL" id="KKR41922.1"/>
    </source>
</evidence>
<dbReference type="InterPro" id="IPR044019">
    <property type="entry name" value="Cyanophycin_syn_N"/>
</dbReference>